<evidence type="ECO:0000256" key="4">
    <source>
        <dbReference type="ARBA" id="ARBA00022692"/>
    </source>
</evidence>
<dbReference type="GO" id="GO:0005789">
    <property type="term" value="C:endoplasmic reticulum membrane"/>
    <property type="evidence" value="ECO:0007669"/>
    <property type="project" value="TreeGrafter"/>
</dbReference>
<evidence type="ECO:0000313" key="9">
    <source>
        <dbReference type="Proteomes" id="UP000799437"/>
    </source>
</evidence>
<protein>
    <submittedName>
        <fullName evidence="8">UAA transporter</fullName>
    </submittedName>
</protein>
<keyword evidence="5 7" id="KW-1133">Transmembrane helix</keyword>
<dbReference type="Proteomes" id="UP000799437">
    <property type="component" value="Unassembled WGS sequence"/>
</dbReference>
<keyword evidence="2" id="KW-0813">Transport</keyword>
<sequence>MIESLVPLGIVTLIFGGCCSNVFALEAIVKEEPNSGLLITLGQFILVCLAVLPSQLDPSSPYALKRSAVPFHKWLVSAGMFFAVNMLNNWAFAFNISVPVHIILRSFGSATTMAAGHLTGKRYSRLQILSVALLTAGVLVSAWADASGKGKSMTDPGQSSFGAGLAVLLLAQLLSAWMGVYVQDLYAVHGAAWEQNLFYSHLLSLPMFVPLRATLGAQFRALMRSPPLVTPTSVYLPASLPLPVVKLLAQTPRAVFMLGVNSVTQLLCISGVNLLSAKTSAVTVTIVLNIRKLVSFIFSIWLFGNRMGLQMAVGAVLVFGSGALYGWETTVGIKRRRAKAEMEAKKAR</sequence>
<feature type="transmembrane region" description="Helical" evidence="7">
    <location>
        <begin position="158"/>
        <end position="178"/>
    </location>
</feature>
<proteinExistence type="predicted"/>
<dbReference type="EMBL" id="ML996575">
    <property type="protein sequence ID" value="KAF2756774.1"/>
    <property type="molecule type" value="Genomic_DNA"/>
</dbReference>
<evidence type="ECO:0000313" key="8">
    <source>
        <dbReference type="EMBL" id="KAF2756774.1"/>
    </source>
</evidence>
<dbReference type="RefSeq" id="XP_033599225.1">
    <property type="nucleotide sequence ID" value="XM_033749966.1"/>
</dbReference>
<dbReference type="PANTHER" id="PTHR10778">
    <property type="entry name" value="SOLUTE CARRIER FAMILY 35 MEMBER B"/>
    <property type="match status" value="1"/>
</dbReference>
<keyword evidence="3" id="KW-0762">Sugar transport</keyword>
<evidence type="ECO:0000256" key="1">
    <source>
        <dbReference type="ARBA" id="ARBA00004127"/>
    </source>
</evidence>
<evidence type="ECO:0000256" key="3">
    <source>
        <dbReference type="ARBA" id="ARBA00022597"/>
    </source>
</evidence>
<feature type="transmembrane region" description="Helical" evidence="7">
    <location>
        <begin position="309"/>
        <end position="327"/>
    </location>
</feature>
<keyword evidence="9" id="KW-1185">Reference proteome</keyword>
<gene>
    <name evidence="8" type="ORF">EJ05DRAFT_77135</name>
</gene>
<dbReference type="Pfam" id="PF08449">
    <property type="entry name" value="UAA"/>
    <property type="match status" value="1"/>
</dbReference>
<name>A0A6A6W422_9PEZI</name>
<feature type="transmembrane region" description="Helical" evidence="7">
    <location>
        <begin position="74"/>
        <end position="95"/>
    </location>
</feature>
<evidence type="ECO:0000256" key="7">
    <source>
        <dbReference type="SAM" id="Phobius"/>
    </source>
</evidence>
<feature type="transmembrane region" description="Helical" evidence="7">
    <location>
        <begin position="6"/>
        <end position="29"/>
    </location>
</feature>
<accession>A0A6A6W422</accession>
<dbReference type="PANTHER" id="PTHR10778:SF4">
    <property type="entry name" value="NUCLEOTIDE SUGAR TRANSPORTER SLC35B4"/>
    <property type="match status" value="1"/>
</dbReference>
<evidence type="ECO:0000256" key="6">
    <source>
        <dbReference type="ARBA" id="ARBA00023136"/>
    </source>
</evidence>
<keyword evidence="4 7" id="KW-0812">Transmembrane</keyword>
<dbReference type="GO" id="GO:0005462">
    <property type="term" value="F:UDP-N-acetylglucosamine transmembrane transporter activity"/>
    <property type="evidence" value="ECO:0007669"/>
    <property type="project" value="TreeGrafter"/>
</dbReference>
<dbReference type="GO" id="GO:0000139">
    <property type="term" value="C:Golgi membrane"/>
    <property type="evidence" value="ECO:0007669"/>
    <property type="project" value="TreeGrafter"/>
</dbReference>
<dbReference type="NCBIfam" id="TIGR00803">
    <property type="entry name" value="nst"/>
    <property type="match status" value="1"/>
</dbReference>
<dbReference type="GO" id="GO:0005464">
    <property type="term" value="F:UDP-xylose transmembrane transporter activity"/>
    <property type="evidence" value="ECO:0007669"/>
    <property type="project" value="TreeGrafter"/>
</dbReference>
<evidence type="ECO:0000256" key="5">
    <source>
        <dbReference type="ARBA" id="ARBA00022989"/>
    </source>
</evidence>
<feature type="transmembrane region" description="Helical" evidence="7">
    <location>
        <begin position="36"/>
        <end position="54"/>
    </location>
</feature>
<evidence type="ECO:0000256" key="2">
    <source>
        <dbReference type="ARBA" id="ARBA00022448"/>
    </source>
</evidence>
<dbReference type="OrthoDB" id="999962at2759"/>
<feature type="transmembrane region" description="Helical" evidence="7">
    <location>
        <begin position="126"/>
        <end position="146"/>
    </location>
</feature>
<comment type="subcellular location">
    <subcellularLocation>
        <location evidence="1">Endomembrane system</location>
        <topology evidence="1">Multi-pass membrane protein</topology>
    </subcellularLocation>
</comment>
<dbReference type="InterPro" id="IPR013657">
    <property type="entry name" value="SCL35B1-4/HUT1"/>
</dbReference>
<reference evidence="8" key="1">
    <citation type="journal article" date="2020" name="Stud. Mycol.">
        <title>101 Dothideomycetes genomes: a test case for predicting lifestyles and emergence of pathogens.</title>
        <authorList>
            <person name="Haridas S."/>
            <person name="Albert R."/>
            <person name="Binder M."/>
            <person name="Bloem J."/>
            <person name="Labutti K."/>
            <person name="Salamov A."/>
            <person name="Andreopoulos B."/>
            <person name="Baker S."/>
            <person name="Barry K."/>
            <person name="Bills G."/>
            <person name="Bluhm B."/>
            <person name="Cannon C."/>
            <person name="Castanera R."/>
            <person name="Culley D."/>
            <person name="Daum C."/>
            <person name="Ezra D."/>
            <person name="Gonzalez J."/>
            <person name="Henrissat B."/>
            <person name="Kuo A."/>
            <person name="Liang C."/>
            <person name="Lipzen A."/>
            <person name="Lutzoni F."/>
            <person name="Magnuson J."/>
            <person name="Mondo S."/>
            <person name="Nolan M."/>
            <person name="Ohm R."/>
            <person name="Pangilinan J."/>
            <person name="Park H.-J."/>
            <person name="Ramirez L."/>
            <person name="Alfaro M."/>
            <person name="Sun H."/>
            <person name="Tritt A."/>
            <person name="Yoshinaga Y."/>
            <person name="Zwiers L.-H."/>
            <person name="Turgeon B."/>
            <person name="Goodwin S."/>
            <person name="Spatafora J."/>
            <person name="Crous P."/>
            <person name="Grigoriev I."/>
        </authorList>
    </citation>
    <scope>NUCLEOTIDE SEQUENCE</scope>
    <source>
        <strain evidence="8">CBS 121739</strain>
    </source>
</reference>
<dbReference type="AlphaFoldDB" id="A0A6A6W422"/>
<organism evidence="8 9">
    <name type="scientific">Pseudovirgaria hyperparasitica</name>
    <dbReference type="NCBI Taxonomy" id="470096"/>
    <lineage>
        <taxon>Eukaryota</taxon>
        <taxon>Fungi</taxon>
        <taxon>Dikarya</taxon>
        <taxon>Ascomycota</taxon>
        <taxon>Pezizomycotina</taxon>
        <taxon>Dothideomycetes</taxon>
        <taxon>Dothideomycetes incertae sedis</taxon>
        <taxon>Acrospermales</taxon>
        <taxon>Acrospermaceae</taxon>
        <taxon>Pseudovirgaria</taxon>
    </lineage>
</organism>
<keyword evidence="6 7" id="KW-0472">Membrane</keyword>
<dbReference type="GeneID" id="54491020"/>